<accession>A0A955L328</accession>
<evidence type="ECO:0000259" key="1">
    <source>
        <dbReference type="SMART" id="SM00873"/>
    </source>
</evidence>
<gene>
    <name evidence="2" type="ORF">KC660_01310</name>
</gene>
<dbReference type="PANTHER" id="PTHR39209">
    <property type="match status" value="1"/>
</dbReference>
<feature type="domain" description="B3/B4 tRNA-binding" evidence="1">
    <location>
        <begin position="63"/>
        <end position="218"/>
    </location>
</feature>
<evidence type="ECO:0000313" key="3">
    <source>
        <dbReference type="Proteomes" id="UP000782843"/>
    </source>
</evidence>
<dbReference type="GO" id="GO:0003723">
    <property type="term" value="F:RNA binding"/>
    <property type="evidence" value="ECO:0007669"/>
    <property type="project" value="InterPro"/>
</dbReference>
<evidence type="ECO:0000313" key="2">
    <source>
        <dbReference type="EMBL" id="MCA9382027.1"/>
    </source>
</evidence>
<sequence length="236" mass="26676">MKTFSINSELFKIYQGLLVGYCLISNFNNSGEDEEVSSLLRSEESKVEAKFSNIEVNEYPSIAVWRDAYIRFGAKPKKYPSSIENLIKRNLKGNRLPHINKLVDIYNYISLKYLVPVGGEDLDKVEGDIQLTIAGEDEVPVKLLGENEERPPYPNEVIYKDGIGTTCRRWNWKEADRTKLTEDTSNAIVVIELLPPVDTSSLEQALNELRELITRSCGGEVRTGTLDESNQSVELV</sequence>
<proteinExistence type="predicted"/>
<dbReference type="Gene3D" id="3.50.40.10">
    <property type="entry name" value="Phenylalanyl-trna Synthetase, Chain B, domain 3"/>
    <property type="match status" value="1"/>
</dbReference>
<reference evidence="2" key="2">
    <citation type="journal article" date="2021" name="Microbiome">
        <title>Successional dynamics and alternative stable states in a saline activated sludge microbial community over 9 years.</title>
        <authorList>
            <person name="Wang Y."/>
            <person name="Ye J."/>
            <person name="Ju F."/>
            <person name="Liu L."/>
            <person name="Boyd J.A."/>
            <person name="Deng Y."/>
            <person name="Parks D.H."/>
            <person name="Jiang X."/>
            <person name="Yin X."/>
            <person name="Woodcroft B.J."/>
            <person name="Tyson G.W."/>
            <person name="Hugenholtz P."/>
            <person name="Polz M.F."/>
            <person name="Zhang T."/>
        </authorList>
    </citation>
    <scope>NUCLEOTIDE SEQUENCE</scope>
    <source>
        <strain evidence="2">HKST-UBA10</strain>
    </source>
</reference>
<dbReference type="SMART" id="SM00873">
    <property type="entry name" value="B3_4"/>
    <property type="match status" value="1"/>
</dbReference>
<dbReference type="SUPFAM" id="SSF56037">
    <property type="entry name" value="PheT/TilS domain"/>
    <property type="match status" value="1"/>
</dbReference>
<dbReference type="Pfam" id="PF03483">
    <property type="entry name" value="B3_4"/>
    <property type="match status" value="1"/>
</dbReference>
<dbReference type="AlphaFoldDB" id="A0A955L328"/>
<dbReference type="Proteomes" id="UP000782843">
    <property type="component" value="Unassembled WGS sequence"/>
</dbReference>
<reference evidence="2" key="1">
    <citation type="submission" date="2020-04" db="EMBL/GenBank/DDBJ databases">
        <authorList>
            <person name="Zhang T."/>
        </authorList>
    </citation>
    <scope>NUCLEOTIDE SEQUENCE</scope>
    <source>
        <strain evidence="2">HKST-UBA10</strain>
    </source>
</reference>
<dbReference type="InterPro" id="IPR005146">
    <property type="entry name" value="B3/B4_tRNA-bd"/>
</dbReference>
<organism evidence="2 3">
    <name type="scientific">Candidatus Dojkabacteria bacterium</name>
    <dbReference type="NCBI Taxonomy" id="2099670"/>
    <lineage>
        <taxon>Bacteria</taxon>
        <taxon>Candidatus Dojkabacteria</taxon>
    </lineage>
</organism>
<name>A0A955L328_9BACT</name>
<dbReference type="InterPro" id="IPR020825">
    <property type="entry name" value="Phe-tRNA_synthase-like_B3/B4"/>
</dbReference>
<comment type="caution">
    <text evidence="2">The sequence shown here is derived from an EMBL/GenBank/DDBJ whole genome shotgun (WGS) entry which is preliminary data.</text>
</comment>
<dbReference type="GO" id="GO:0004826">
    <property type="term" value="F:phenylalanine-tRNA ligase activity"/>
    <property type="evidence" value="ECO:0007669"/>
    <property type="project" value="InterPro"/>
</dbReference>
<protein>
    <recommendedName>
        <fullName evidence="1">B3/B4 tRNA-binding domain-containing protein</fullName>
    </recommendedName>
</protein>
<dbReference type="PANTHER" id="PTHR39209:SF2">
    <property type="entry name" value="CYTOPLASMIC PROTEIN"/>
    <property type="match status" value="1"/>
</dbReference>
<dbReference type="EMBL" id="JAGQLG010000046">
    <property type="protein sequence ID" value="MCA9382027.1"/>
    <property type="molecule type" value="Genomic_DNA"/>
</dbReference>